<evidence type="ECO:0000259" key="1">
    <source>
        <dbReference type="Pfam" id="PF14698"/>
    </source>
</evidence>
<dbReference type="Proteomes" id="UP000092504">
    <property type="component" value="Unassembled WGS sequence"/>
</dbReference>
<comment type="caution">
    <text evidence="2">The sequence shown here is derived from an EMBL/GenBank/DDBJ whole genome shotgun (WGS) entry which is preliminary data.</text>
</comment>
<dbReference type="InterPro" id="IPR008948">
    <property type="entry name" value="L-Aspartase-like"/>
</dbReference>
<proteinExistence type="predicted"/>
<evidence type="ECO:0000313" key="2">
    <source>
        <dbReference type="EMBL" id="OBX35548.1"/>
    </source>
</evidence>
<organism evidence="2 3">
    <name type="scientific">Halomonas elongata</name>
    <dbReference type="NCBI Taxonomy" id="2746"/>
    <lineage>
        <taxon>Bacteria</taxon>
        <taxon>Pseudomonadati</taxon>
        <taxon>Pseudomonadota</taxon>
        <taxon>Gammaproteobacteria</taxon>
        <taxon>Oceanospirillales</taxon>
        <taxon>Halomonadaceae</taxon>
        <taxon>Halomonas</taxon>
    </lineage>
</organism>
<dbReference type="AlphaFoldDB" id="A0A1B8NZZ0"/>
<feature type="domain" description="Argininosuccinate lyase C-terminal" evidence="1">
    <location>
        <begin position="4"/>
        <end position="41"/>
    </location>
</feature>
<dbReference type="PATRIC" id="fig|2746.7.peg.4763"/>
<dbReference type="EMBL" id="MAJD01000002">
    <property type="protein sequence ID" value="OBX35548.1"/>
    <property type="molecule type" value="Genomic_DNA"/>
</dbReference>
<dbReference type="EC" id="4.3.2.1" evidence="2"/>
<dbReference type="SUPFAM" id="SSF48557">
    <property type="entry name" value="L-aspartase-like"/>
    <property type="match status" value="1"/>
</dbReference>
<dbReference type="InterPro" id="IPR029419">
    <property type="entry name" value="Arg_succ_lyase_C"/>
</dbReference>
<keyword evidence="2" id="KW-0456">Lyase</keyword>
<gene>
    <name evidence="2" type="primary">argH1_1</name>
    <name evidence="2" type="ORF">A8U91_04622</name>
</gene>
<dbReference type="Gene3D" id="1.20.200.10">
    <property type="entry name" value="Fumarase/aspartase (Central domain)"/>
    <property type="match status" value="1"/>
</dbReference>
<dbReference type="Gene3D" id="1.10.40.30">
    <property type="entry name" value="Fumarase/aspartase (C-terminal domain)"/>
    <property type="match status" value="1"/>
</dbReference>
<dbReference type="GO" id="GO:0004056">
    <property type="term" value="F:argininosuccinate lyase activity"/>
    <property type="evidence" value="ECO:0007669"/>
    <property type="project" value="UniProtKB-EC"/>
</dbReference>
<dbReference type="Pfam" id="PF14698">
    <property type="entry name" value="ASL_C2"/>
    <property type="match status" value="1"/>
</dbReference>
<protein>
    <submittedName>
        <fullName evidence="2">Argininosuccinate lyase 1</fullName>
        <ecNumber evidence="2">4.3.2.1</ecNumber>
    </submittedName>
</protein>
<reference evidence="2 3" key="1">
    <citation type="submission" date="2016-06" db="EMBL/GenBank/DDBJ databases">
        <title>Genome sequence of halotolerant plant growth promoting strain of Halomonas elongata HEK1 isolated from salterns of Rann of Kutch, Gujarat, India.</title>
        <authorList>
            <person name="Gaba S."/>
            <person name="Singh R.N."/>
            <person name="Abrol S."/>
            <person name="Kaushik R."/>
            <person name="Saxena A.K."/>
        </authorList>
    </citation>
    <scope>NUCLEOTIDE SEQUENCE [LARGE SCALE GENOMIC DNA]</scope>
    <source>
        <strain evidence="2 3">HEK1</strain>
    </source>
</reference>
<accession>A0A1B8NZZ0</accession>
<sequence>MAHGLREGKDLSEMSLEELQGFSSSIGEDVFEVLTLEGSVAARQHIGGTAPDQVRAAAQRAREALEALGSRD</sequence>
<evidence type="ECO:0000313" key="3">
    <source>
        <dbReference type="Proteomes" id="UP000092504"/>
    </source>
</evidence>
<name>A0A1B8NZZ0_HALEL</name>